<feature type="compositionally biased region" description="Low complexity" evidence="1">
    <location>
        <begin position="79"/>
        <end position="98"/>
    </location>
</feature>
<comment type="caution">
    <text evidence="3">The sequence shown here is derived from an EMBL/GenBank/DDBJ whole genome shotgun (WGS) entry which is preliminary data.</text>
</comment>
<evidence type="ECO:0000313" key="4">
    <source>
        <dbReference type="Proteomes" id="UP001599542"/>
    </source>
</evidence>
<gene>
    <name evidence="3" type="ORF">ACFW6T_16545</name>
</gene>
<keyword evidence="2" id="KW-0812">Transmembrane</keyword>
<feature type="region of interest" description="Disordered" evidence="1">
    <location>
        <begin position="61"/>
        <end position="99"/>
    </location>
</feature>
<evidence type="ECO:0000256" key="2">
    <source>
        <dbReference type="SAM" id="Phobius"/>
    </source>
</evidence>
<keyword evidence="4" id="KW-1185">Reference proteome</keyword>
<keyword evidence="2" id="KW-1133">Transmembrane helix</keyword>
<dbReference type="RefSeq" id="WP_380315428.1">
    <property type="nucleotide sequence ID" value="NZ_JBHYPW010000001.1"/>
</dbReference>
<dbReference type="Proteomes" id="UP001599542">
    <property type="component" value="Unassembled WGS sequence"/>
</dbReference>
<protein>
    <recommendedName>
        <fullName evidence="5">PepSY domain-containing protein</fullName>
    </recommendedName>
</protein>
<evidence type="ECO:0000256" key="1">
    <source>
        <dbReference type="SAM" id="MobiDB-lite"/>
    </source>
</evidence>
<proteinExistence type="predicted"/>
<evidence type="ECO:0008006" key="5">
    <source>
        <dbReference type="Google" id="ProtNLM"/>
    </source>
</evidence>
<organism evidence="3 4">
    <name type="scientific">Kitasatospora phosalacinea</name>
    <dbReference type="NCBI Taxonomy" id="2065"/>
    <lineage>
        <taxon>Bacteria</taxon>
        <taxon>Bacillati</taxon>
        <taxon>Actinomycetota</taxon>
        <taxon>Actinomycetes</taxon>
        <taxon>Kitasatosporales</taxon>
        <taxon>Streptomycetaceae</taxon>
        <taxon>Kitasatospora</taxon>
    </lineage>
</organism>
<reference evidence="3 4" key="1">
    <citation type="submission" date="2024-09" db="EMBL/GenBank/DDBJ databases">
        <title>The Natural Products Discovery Center: Release of the First 8490 Sequenced Strains for Exploring Actinobacteria Biosynthetic Diversity.</title>
        <authorList>
            <person name="Kalkreuter E."/>
            <person name="Kautsar S.A."/>
            <person name="Yang D."/>
            <person name="Bader C.D."/>
            <person name="Teijaro C.N."/>
            <person name="Fluegel L."/>
            <person name="Davis C.M."/>
            <person name="Simpson J.R."/>
            <person name="Lauterbach L."/>
            <person name="Steele A.D."/>
            <person name="Gui C."/>
            <person name="Meng S."/>
            <person name="Li G."/>
            <person name="Viehrig K."/>
            <person name="Ye F."/>
            <person name="Su P."/>
            <person name="Kiefer A.F."/>
            <person name="Nichols A."/>
            <person name="Cepeda A.J."/>
            <person name="Yan W."/>
            <person name="Fan B."/>
            <person name="Jiang Y."/>
            <person name="Adhikari A."/>
            <person name="Zheng C.-J."/>
            <person name="Schuster L."/>
            <person name="Cowan T.M."/>
            <person name="Smanski M.J."/>
            <person name="Chevrette M.G."/>
            <person name="De Carvalho L.P.S."/>
            <person name="Shen B."/>
        </authorList>
    </citation>
    <scope>NUCLEOTIDE SEQUENCE [LARGE SCALE GENOMIC DNA]</scope>
    <source>
        <strain evidence="3 4">NPDC058753</strain>
    </source>
</reference>
<name>A0ABW6GLL2_9ACTN</name>
<accession>A0ABW6GLL2</accession>
<feature type="transmembrane region" description="Helical" evidence="2">
    <location>
        <begin position="39"/>
        <end position="58"/>
    </location>
</feature>
<keyword evidence="2" id="KW-0472">Membrane</keyword>
<dbReference type="EMBL" id="JBHYPX010000030">
    <property type="protein sequence ID" value="MFE1353590.1"/>
    <property type="molecule type" value="Genomic_DNA"/>
</dbReference>
<evidence type="ECO:0000313" key="3">
    <source>
        <dbReference type="EMBL" id="MFE1353590.1"/>
    </source>
</evidence>
<sequence>MGETELRHLLADAADRSGPLGRSPEGVLRAVRRRRRRRTAVGGLTAAAFVVGAVLVVHPGADRSAPDTGAPTVATTSRPGCGTDPGPATTAPGPVPGRTARRADACRFLGLTLEAARAEATAEQWYVVVRSLDGVNFGITYVYDPSRLVVDVVHDRIVAADFG</sequence>